<evidence type="ECO:0000256" key="1">
    <source>
        <dbReference type="ARBA" id="ARBA00009748"/>
    </source>
</evidence>
<feature type="domain" description="Bifunctional inhibitor/plant lipid transfer protein/seed storage helical" evidence="5">
    <location>
        <begin position="32"/>
        <end position="116"/>
    </location>
</feature>
<dbReference type="RefSeq" id="XP_030926411.1">
    <property type="nucleotide sequence ID" value="XM_031070551.1"/>
</dbReference>
<dbReference type="KEGG" id="qlo:115953071"/>
<dbReference type="PANTHER" id="PTHR33076">
    <property type="entry name" value="NON-SPECIFIC LIPID-TRANSFER PROTEIN 2-RELATED"/>
    <property type="match status" value="1"/>
</dbReference>
<dbReference type="GO" id="GO:0008289">
    <property type="term" value="F:lipid binding"/>
    <property type="evidence" value="ECO:0007669"/>
    <property type="project" value="UniProtKB-KW"/>
</dbReference>
<reference evidence="6" key="2">
    <citation type="submission" date="2021-01" db="UniProtKB">
        <authorList>
            <consortium name="EnsemblPlants"/>
        </authorList>
    </citation>
    <scope>IDENTIFICATION</scope>
</reference>
<comment type="similarity">
    <text evidence="1 3">Belongs to the plant LTP family.</text>
</comment>
<evidence type="ECO:0000256" key="4">
    <source>
        <dbReference type="SAM" id="SignalP"/>
    </source>
</evidence>
<dbReference type="InterPro" id="IPR016140">
    <property type="entry name" value="Bifunc_inhib/LTP/seed_store"/>
</dbReference>
<dbReference type="OrthoDB" id="649864at2759"/>
<feature type="chain" id="PRO_5029595583" description="Non-specific lipid-transfer protein" evidence="4">
    <location>
        <begin position="29"/>
        <end position="120"/>
    </location>
</feature>
<evidence type="ECO:0000259" key="5">
    <source>
        <dbReference type="SMART" id="SM00499"/>
    </source>
</evidence>
<dbReference type="Gramene" id="QL07p041582:mrna">
    <property type="protein sequence ID" value="QL07p041582:mrna"/>
    <property type="gene ID" value="QL07p041582"/>
</dbReference>
<dbReference type="InterPro" id="IPR000528">
    <property type="entry name" value="Plant_nsLTP"/>
</dbReference>
<dbReference type="EnsemblPlants" id="QL07p041582:mrna">
    <property type="protein sequence ID" value="QL07p041582:mrna"/>
    <property type="gene ID" value="QL07p041582"/>
</dbReference>
<dbReference type="Pfam" id="PF00234">
    <property type="entry name" value="Tryp_alpha_amyl"/>
    <property type="match status" value="1"/>
</dbReference>
<dbReference type="Gene3D" id="1.10.110.10">
    <property type="entry name" value="Plant lipid-transfer and hydrophobic proteins"/>
    <property type="match status" value="1"/>
</dbReference>
<dbReference type="SUPFAM" id="SSF47699">
    <property type="entry name" value="Bifunctional inhibitor/lipid-transfer protein/seed storage 2S albumin"/>
    <property type="match status" value="1"/>
</dbReference>
<dbReference type="InterPro" id="IPR036312">
    <property type="entry name" value="Bifun_inhib/LTP/seed_sf"/>
</dbReference>
<keyword evidence="4" id="KW-0732">Signal</keyword>
<comment type="function">
    <text evidence="3">Plant non-specific lipid-transfer proteins transfer phospholipids as well as galactolipids across membranes. May play a role in wax or cutin deposition in the cell walls of expanding epidermal cells and certain secretory tissues.</text>
</comment>
<name>A0A7N2M8H3_QUELO</name>
<dbReference type="Proteomes" id="UP000594261">
    <property type="component" value="Chromosome 7"/>
</dbReference>
<dbReference type="GO" id="GO:0006869">
    <property type="term" value="P:lipid transport"/>
    <property type="evidence" value="ECO:0007669"/>
    <property type="project" value="InterPro"/>
</dbReference>
<dbReference type="InParanoid" id="A0A7N2M8H3"/>
<dbReference type="EMBL" id="LRBV02000007">
    <property type="status" value="NOT_ANNOTATED_CDS"/>
    <property type="molecule type" value="Genomic_DNA"/>
</dbReference>
<keyword evidence="7" id="KW-1185">Reference proteome</keyword>
<evidence type="ECO:0000256" key="2">
    <source>
        <dbReference type="ARBA" id="ARBA00023157"/>
    </source>
</evidence>
<gene>
    <name evidence="6" type="primary">LOC115953071</name>
</gene>
<dbReference type="SMART" id="SM00499">
    <property type="entry name" value="AAI"/>
    <property type="match status" value="1"/>
</dbReference>
<evidence type="ECO:0000313" key="7">
    <source>
        <dbReference type="Proteomes" id="UP000594261"/>
    </source>
</evidence>
<keyword evidence="2" id="KW-1015">Disulfide bond</keyword>
<dbReference type="PRINTS" id="PR00382">
    <property type="entry name" value="LIPIDTRNSFER"/>
</dbReference>
<dbReference type="CDD" id="cd01960">
    <property type="entry name" value="nsLTP1"/>
    <property type="match status" value="1"/>
</dbReference>
<reference evidence="6 7" key="1">
    <citation type="journal article" date="2016" name="G3 (Bethesda)">
        <title>First Draft Assembly and Annotation of the Genome of a California Endemic Oak Quercus lobata Nee (Fagaceae).</title>
        <authorList>
            <person name="Sork V.L."/>
            <person name="Fitz-Gibbon S.T."/>
            <person name="Puiu D."/>
            <person name="Crepeau M."/>
            <person name="Gugger P.F."/>
            <person name="Sherman R."/>
            <person name="Stevens K."/>
            <person name="Langley C.H."/>
            <person name="Pellegrini M."/>
            <person name="Salzberg S.L."/>
        </authorList>
    </citation>
    <scope>NUCLEOTIDE SEQUENCE [LARGE SCALE GENOMIC DNA]</scope>
    <source>
        <strain evidence="6 7">cv. SW786</strain>
    </source>
</reference>
<dbReference type="OMA" id="CPFKVYP"/>
<dbReference type="RefSeq" id="XP_030926412.1">
    <property type="nucleotide sequence ID" value="XM_031070552.1"/>
</dbReference>
<proteinExistence type="inferred from homology"/>
<organism evidence="6 7">
    <name type="scientific">Quercus lobata</name>
    <name type="common">Valley oak</name>
    <dbReference type="NCBI Taxonomy" id="97700"/>
    <lineage>
        <taxon>Eukaryota</taxon>
        <taxon>Viridiplantae</taxon>
        <taxon>Streptophyta</taxon>
        <taxon>Embryophyta</taxon>
        <taxon>Tracheophyta</taxon>
        <taxon>Spermatophyta</taxon>
        <taxon>Magnoliopsida</taxon>
        <taxon>eudicotyledons</taxon>
        <taxon>Gunneridae</taxon>
        <taxon>Pentapetalae</taxon>
        <taxon>rosids</taxon>
        <taxon>fabids</taxon>
        <taxon>Fagales</taxon>
        <taxon>Fagaceae</taxon>
        <taxon>Quercus</taxon>
    </lineage>
</organism>
<keyword evidence="3" id="KW-0813">Transport</keyword>
<evidence type="ECO:0000313" key="6">
    <source>
        <dbReference type="EnsemblPlants" id="QL07p041582:mrna"/>
    </source>
</evidence>
<feature type="signal peptide" evidence="4">
    <location>
        <begin position="1"/>
        <end position="28"/>
    </location>
</feature>
<keyword evidence="3" id="KW-0446">Lipid-binding</keyword>
<protein>
    <recommendedName>
        <fullName evidence="3">Non-specific lipid-transfer protein</fullName>
    </recommendedName>
</protein>
<dbReference type="GeneID" id="115953071"/>
<sequence>MARFAVSSMAFTAAVLVCMLVVASHVDASLTCAEVTNLLTPCISYAIFGGTVPPACCEGIKALNAASNTTQDHRAACSCIMDGLSKIPGINYELVGTLPQTCGTTCSYKITPTTDCSKVD</sequence>
<evidence type="ECO:0000256" key="3">
    <source>
        <dbReference type="RuleBase" id="RU000628"/>
    </source>
</evidence>
<accession>A0A7N2M8H3</accession>
<dbReference type="AlphaFoldDB" id="A0A7N2M8H3"/>